<dbReference type="Proteomes" id="UP000011591">
    <property type="component" value="Unassembled WGS sequence"/>
</dbReference>
<keyword evidence="3" id="KW-1185">Reference proteome</keyword>
<dbReference type="PATRIC" id="fig|1227491.4.peg.2550"/>
<evidence type="ECO:0000256" key="1">
    <source>
        <dbReference type="SAM" id="MobiDB-lite"/>
    </source>
</evidence>
<gene>
    <name evidence="2" type="ORF">C480_12401</name>
</gene>
<dbReference type="OrthoDB" id="376229at2157"/>
<dbReference type="RefSeq" id="WP_006665925.1">
    <property type="nucleotide sequence ID" value="NZ_AOIP01000031.1"/>
</dbReference>
<evidence type="ECO:0000313" key="2">
    <source>
        <dbReference type="EMBL" id="ELZ04313.1"/>
    </source>
</evidence>
<dbReference type="AlphaFoldDB" id="M0B250"/>
<reference evidence="2 3" key="1">
    <citation type="journal article" date="2014" name="PLoS Genet.">
        <title>Phylogenetically driven sequencing of extremely halophilic archaea reveals strategies for static and dynamic osmo-response.</title>
        <authorList>
            <person name="Becker E.A."/>
            <person name="Seitzer P.M."/>
            <person name="Tritt A."/>
            <person name="Larsen D."/>
            <person name="Krusor M."/>
            <person name="Yao A.I."/>
            <person name="Wu D."/>
            <person name="Madern D."/>
            <person name="Eisen J.A."/>
            <person name="Darling A.E."/>
            <person name="Facciotti M.T."/>
        </authorList>
    </citation>
    <scope>NUCLEOTIDE SEQUENCE [LARGE SCALE GENOMIC DNA]</scope>
    <source>
        <strain evidence="2 3">DSM 13077</strain>
    </source>
</reference>
<feature type="compositionally biased region" description="Basic and acidic residues" evidence="1">
    <location>
        <begin position="33"/>
        <end position="58"/>
    </location>
</feature>
<protein>
    <recommendedName>
        <fullName evidence="4">Small CPxCG-related zinc finger protein</fullName>
    </recommendedName>
</protein>
<sequence>MTRSDDDGVGEPDTEPTETRTDAHENPGNAHKNPGETHEHPGDAHENPDRETDHEFRTCPRCGEPITRTTMIGPTDAVAGPCGCRVAPPVPDRSDEA</sequence>
<feature type="region of interest" description="Disordered" evidence="1">
    <location>
        <begin position="1"/>
        <end position="97"/>
    </location>
</feature>
<accession>M0B250</accession>
<organism evidence="2 3">
    <name type="scientific">Natrialba aegyptia DSM 13077</name>
    <dbReference type="NCBI Taxonomy" id="1227491"/>
    <lineage>
        <taxon>Archaea</taxon>
        <taxon>Methanobacteriati</taxon>
        <taxon>Methanobacteriota</taxon>
        <taxon>Stenosarchaea group</taxon>
        <taxon>Halobacteria</taxon>
        <taxon>Halobacteriales</taxon>
        <taxon>Natrialbaceae</taxon>
        <taxon>Natrialba</taxon>
    </lineage>
</organism>
<evidence type="ECO:0008006" key="4">
    <source>
        <dbReference type="Google" id="ProtNLM"/>
    </source>
</evidence>
<proteinExistence type="predicted"/>
<feature type="compositionally biased region" description="Acidic residues" evidence="1">
    <location>
        <begin position="7"/>
        <end position="16"/>
    </location>
</feature>
<dbReference type="EMBL" id="AOIP01000031">
    <property type="protein sequence ID" value="ELZ04313.1"/>
    <property type="molecule type" value="Genomic_DNA"/>
</dbReference>
<name>M0B250_9EURY</name>
<evidence type="ECO:0000313" key="3">
    <source>
        <dbReference type="Proteomes" id="UP000011591"/>
    </source>
</evidence>
<comment type="caution">
    <text evidence="2">The sequence shown here is derived from an EMBL/GenBank/DDBJ whole genome shotgun (WGS) entry which is preliminary data.</text>
</comment>